<evidence type="ECO:0000313" key="4">
    <source>
        <dbReference type="EMBL" id="KAL3757652.1"/>
    </source>
</evidence>
<evidence type="ECO:0000256" key="1">
    <source>
        <dbReference type="ARBA" id="ARBA00009063"/>
    </source>
</evidence>
<organism evidence="4 5">
    <name type="scientific">Discostella pseudostelligera</name>
    <dbReference type="NCBI Taxonomy" id="259834"/>
    <lineage>
        <taxon>Eukaryota</taxon>
        <taxon>Sar</taxon>
        <taxon>Stramenopiles</taxon>
        <taxon>Ochrophyta</taxon>
        <taxon>Bacillariophyta</taxon>
        <taxon>Coscinodiscophyceae</taxon>
        <taxon>Thalassiosirophycidae</taxon>
        <taxon>Stephanodiscales</taxon>
        <taxon>Stephanodiscaceae</taxon>
        <taxon>Discostella</taxon>
    </lineage>
</organism>
<comment type="similarity">
    <text evidence="1">Belongs to the syntaxin family.</text>
</comment>
<feature type="region of interest" description="Disordered" evidence="2">
    <location>
        <begin position="163"/>
        <end position="209"/>
    </location>
</feature>
<reference evidence="4 5" key="1">
    <citation type="submission" date="2024-10" db="EMBL/GenBank/DDBJ databases">
        <title>Updated reference genomes for cyclostephanoid diatoms.</title>
        <authorList>
            <person name="Roberts W.R."/>
            <person name="Alverson A.J."/>
        </authorList>
    </citation>
    <scope>NUCLEOTIDE SEQUENCE [LARGE SCALE GENOMIC DNA]</scope>
    <source>
        <strain evidence="4 5">AJA232-27</strain>
    </source>
</reference>
<evidence type="ECO:0000259" key="3">
    <source>
        <dbReference type="PROSITE" id="PS50192"/>
    </source>
</evidence>
<feature type="compositionally biased region" description="Low complexity" evidence="2">
    <location>
        <begin position="34"/>
        <end position="58"/>
    </location>
</feature>
<dbReference type="PANTHER" id="PTHR19957:SF38">
    <property type="entry name" value="LD27581P"/>
    <property type="match status" value="1"/>
</dbReference>
<dbReference type="Gene3D" id="1.20.5.110">
    <property type="match status" value="1"/>
</dbReference>
<evidence type="ECO:0000256" key="2">
    <source>
        <dbReference type="SAM" id="MobiDB-lite"/>
    </source>
</evidence>
<proteinExistence type="inferred from homology"/>
<feature type="domain" description="T-SNARE coiled-coil homology" evidence="3">
    <location>
        <begin position="118"/>
        <end position="180"/>
    </location>
</feature>
<gene>
    <name evidence="4" type="ORF">ACHAWU_009497</name>
</gene>
<name>A0ABD3M222_9STRA</name>
<feature type="region of interest" description="Disordered" evidence="2">
    <location>
        <begin position="1"/>
        <end position="65"/>
    </location>
</feature>
<dbReference type="CDD" id="cd15840">
    <property type="entry name" value="SNARE_Qa"/>
    <property type="match status" value="1"/>
</dbReference>
<dbReference type="InterPro" id="IPR045242">
    <property type="entry name" value="Syntaxin"/>
</dbReference>
<dbReference type="AlphaFoldDB" id="A0ABD3M222"/>
<sequence>MSFRDFTPRQPHSHKTHHPQQQGAPLRKGPLRRTTSNTLTGSSSTTSISHQHQHQQQQRLDGIPLSRSRSDLISYDNYYYHGSSTTDDDGGGGGGGGVSGVSGRQSLLIQQREEEYALRTMQQREKELLDIHHKMHVVDAIYKDLGEIVGQQQEQIDTLENQFERAEDSTRRGLEQIEKANKKYDRRKQKKGGGGGNDDAGNEDDAGPDKKDQFFLFAYLSKKASEITRLISVCGGSGSVDYVHGECCNPR</sequence>
<dbReference type="Proteomes" id="UP001530293">
    <property type="component" value="Unassembled WGS sequence"/>
</dbReference>
<dbReference type="EMBL" id="JALLBG020000256">
    <property type="protein sequence ID" value="KAL3757652.1"/>
    <property type="molecule type" value="Genomic_DNA"/>
</dbReference>
<evidence type="ECO:0000313" key="5">
    <source>
        <dbReference type="Proteomes" id="UP001530293"/>
    </source>
</evidence>
<dbReference type="PROSITE" id="PS50192">
    <property type="entry name" value="T_SNARE"/>
    <property type="match status" value="1"/>
</dbReference>
<dbReference type="InterPro" id="IPR000727">
    <property type="entry name" value="T_SNARE_dom"/>
</dbReference>
<protein>
    <recommendedName>
        <fullName evidence="3">t-SNARE coiled-coil homology domain-containing protein</fullName>
    </recommendedName>
</protein>
<dbReference type="PANTHER" id="PTHR19957">
    <property type="entry name" value="SYNTAXIN"/>
    <property type="match status" value="1"/>
</dbReference>
<accession>A0ABD3M222</accession>
<dbReference type="SUPFAM" id="SSF47661">
    <property type="entry name" value="t-snare proteins"/>
    <property type="match status" value="1"/>
</dbReference>
<dbReference type="SMART" id="SM00397">
    <property type="entry name" value="t_SNARE"/>
    <property type="match status" value="1"/>
</dbReference>
<dbReference type="InterPro" id="IPR010989">
    <property type="entry name" value="SNARE"/>
</dbReference>
<feature type="compositionally biased region" description="Basic and acidic residues" evidence="2">
    <location>
        <begin position="163"/>
        <end position="183"/>
    </location>
</feature>
<comment type="caution">
    <text evidence="4">The sequence shown here is derived from an EMBL/GenBank/DDBJ whole genome shotgun (WGS) entry which is preliminary data.</text>
</comment>
<keyword evidence="5" id="KW-1185">Reference proteome</keyword>